<organism evidence="2 3">
    <name type="scientific">Eumeta variegata</name>
    <name type="common">Bagworm moth</name>
    <name type="synonym">Eumeta japonica</name>
    <dbReference type="NCBI Taxonomy" id="151549"/>
    <lineage>
        <taxon>Eukaryota</taxon>
        <taxon>Metazoa</taxon>
        <taxon>Ecdysozoa</taxon>
        <taxon>Arthropoda</taxon>
        <taxon>Hexapoda</taxon>
        <taxon>Insecta</taxon>
        <taxon>Pterygota</taxon>
        <taxon>Neoptera</taxon>
        <taxon>Endopterygota</taxon>
        <taxon>Lepidoptera</taxon>
        <taxon>Glossata</taxon>
        <taxon>Ditrysia</taxon>
        <taxon>Tineoidea</taxon>
        <taxon>Psychidae</taxon>
        <taxon>Oiketicinae</taxon>
        <taxon>Eumeta</taxon>
    </lineage>
</organism>
<evidence type="ECO:0000313" key="3">
    <source>
        <dbReference type="Proteomes" id="UP000299102"/>
    </source>
</evidence>
<dbReference type="AlphaFoldDB" id="A0A4C1XYI6"/>
<dbReference type="Proteomes" id="UP000299102">
    <property type="component" value="Unassembled WGS sequence"/>
</dbReference>
<protein>
    <submittedName>
        <fullName evidence="2">Uncharacterized protein</fullName>
    </submittedName>
</protein>
<sequence length="186" mass="21787">MGPQRDTFCPLELRGHFDSSHRFFGVRKPFSCHPFVNLFHEPHSTNIIFGHRRRKTFLTQIFSRISATSATQLLPRPPQYVENISLHCISEGSPRRVLISKLDHSVQFRGFREENQNEKQDRDQNSKMLACTCSDMQHAPHRRPSKPRPFHYEPSSNELYIDSRGLRGVEHPSERSIYLDRLFSLN</sequence>
<keyword evidence="3" id="KW-1185">Reference proteome</keyword>
<proteinExistence type="predicted"/>
<comment type="caution">
    <text evidence="2">The sequence shown here is derived from an EMBL/GenBank/DDBJ whole genome shotgun (WGS) entry which is preliminary data.</text>
</comment>
<dbReference type="EMBL" id="BGZK01001006">
    <property type="protein sequence ID" value="GBP68290.1"/>
    <property type="molecule type" value="Genomic_DNA"/>
</dbReference>
<accession>A0A4C1XYI6</accession>
<reference evidence="2 3" key="1">
    <citation type="journal article" date="2019" name="Commun. Biol.">
        <title>The bagworm genome reveals a unique fibroin gene that provides high tensile strength.</title>
        <authorList>
            <person name="Kono N."/>
            <person name="Nakamura H."/>
            <person name="Ohtoshi R."/>
            <person name="Tomita M."/>
            <person name="Numata K."/>
            <person name="Arakawa K."/>
        </authorList>
    </citation>
    <scope>NUCLEOTIDE SEQUENCE [LARGE SCALE GENOMIC DNA]</scope>
</reference>
<name>A0A4C1XYI6_EUMVA</name>
<evidence type="ECO:0000313" key="2">
    <source>
        <dbReference type="EMBL" id="GBP68290.1"/>
    </source>
</evidence>
<feature type="compositionally biased region" description="Basic residues" evidence="1">
    <location>
        <begin position="139"/>
        <end position="149"/>
    </location>
</feature>
<feature type="region of interest" description="Disordered" evidence="1">
    <location>
        <begin position="136"/>
        <end position="156"/>
    </location>
</feature>
<gene>
    <name evidence="2" type="ORF">EVAR_57616_1</name>
</gene>
<evidence type="ECO:0000256" key="1">
    <source>
        <dbReference type="SAM" id="MobiDB-lite"/>
    </source>
</evidence>